<accession>A0A926VL07</accession>
<keyword evidence="2" id="KW-1185">Reference proteome</keyword>
<evidence type="ECO:0000313" key="1">
    <source>
        <dbReference type="EMBL" id="MBD2185208.1"/>
    </source>
</evidence>
<dbReference type="EMBL" id="JACJPW010000111">
    <property type="protein sequence ID" value="MBD2185208.1"/>
    <property type="molecule type" value="Genomic_DNA"/>
</dbReference>
<reference evidence="1" key="2">
    <citation type="submission" date="2020-08" db="EMBL/GenBank/DDBJ databases">
        <authorList>
            <person name="Chen M."/>
            <person name="Teng W."/>
            <person name="Zhao L."/>
            <person name="Hu C."/>
            <person name="Zhou Y."/>
            <person name="Han B."/>
            <person name="Song L."/>
            <person name="Shu W."/>
        </authorList>
    </citation>
    <scope>NUCLEOTIDE SEQUENCE</scope>
    <source>
        <strain evidence="1">FACHB-1375</strain>
    </source>
</reference>
<dbReference type="Gene3D" id="1.25.40.10">
    <property type="entry name" value="Tetratricopeptide repeat domain"/>
    <property type="match status" value="1"/>
</dbReference>
<sequence length="66" mass="7897">MVYNHLGQYEKAINYHQQALSITRSIGDRVRERNALGNLHYVRLHRERKNFGFHLCSSVVICFHLW</sequence>
<name>A0A926VL07_9CYAN</name>
<comment type="caution">
    <text evidence="1">The sequence shown here is derived from an EMBL/GenBank/DDBJ whole genome shotgun (WGS) entry which is preliminary data.</text>
</comment>
<evidence type="ECO:0000313" key="2">
    <source>
        <dbReference type="Proteomes" id="UP000641646"/>
    </source>
</evidence>
<reference evidence="1" key="1">
    <citation type="journal article" date="2015" name="ISME J.">
        <title>Draft Genome Sequence of Streptomyces incarnatus NRRL8089, which Produces the Nucleoside Antibiotic Sinefungin.</title>
        <authorList>
            <person name="Oshima K."/>
            <person name="Hattori M."/>
            <person name="Shimizu H."/>
            <person name="Fukuda K."/>
            <person name="Nemoto M."/>
            <person name="Inagaki K."/>
            <person name="Tamura T."/>
        </authorList>
    </citation>
    <scope>NUCLEOTIDE SEQUENCE</scope>
    <source>
        <strain evidence="1">FACHB-1375</strain>
    </source>
</reference>
<protein>
    <submittedName>
        <fullName evidence="1">Tetratricopeptide repeat-containing protein</fullName>
    </submittedName>
</protein>
<dbReference type="AlphaFoldDB" id="A0A926VL07"/>
<gene>
    <name evidence="1" type="ORF">H6G03_29735</name>
</gene>
<dbReference type="InterPro" id="IPR011990">
    <property type="entry name" value="TPR-like_helical_dom_sf"/>
</dbReference>
<organism evidence="1 2">
    <name type="scientific">Aerosakkonema funiforme FACHB-1375</name>
    <dbReference type="NCBI Taxonomy" id="2949571"/>
    <lineage>
        <taxon>Bacteria</taxon>
        <taxon>Bacillati</taxon>
        <taxon>Cyanobacteriota</taxon>
        <taxon>Cyanophyceae</taxon>
        <taxon>Oscillatoriophycideae</taxon>
        <taxon>Aerosakkonematales</taxon>
        <taxon>Aerosakkonemataceae</taxon>
        <taxon>Aerosakkonema</taxon>
    </lineage>
</organism>
<dbReference type="Proteomes" id="UP000641646">
    <property type="component" value="Unassembled WGS sequence"/>
</dbReference>
<dbReference type="SUPFAM" id="SSF48452">
    <property type="entry name" value="TPR-like"/>
    <property type="match status" value="1"/>
</dbReference>
<proteinExistence type="predicted"/>